<evidence type="ECO:0000256" key="4">
    <source>
        <dbReference type="RuleBase" id="RU003744"/>
    </source>
</evidence>
<dbReference type="SMART" id="SM00079">
    <property type="entry name" value="PBPe"/>
    <property type="match status" value="1"/>
</dbReference>
<keyword evidence="3" id="KW-0732">Signal</keyword>
<dbReference type="InterPro" id="IPR001320">
    <property type="entry name" value="Iontro_rcpt_C"/>
</dbReference>
<dbReference type="PROSITE" id="PS01039">
    <property type="entry name" value="SBP_BACTERIAL_3"/>
    <property type="match status" value="1"/>
</dbReference>
<gene>
    <name evidence="7" type="primary">fliY_3</name>
    <name evidence="7" type="ORF">CLLI_17960</name>
</gene>
<feature type="domain" description="Ionotropic glutamate receptor C-terminal" evidence="6">
    <location>
        <begin position="45"/>
        <end position="264"/>
    </location>
</feature>
<evidence type="ECO:0000259" key="6">
    <source>
        <dbReference type="SMART" id="SM00079"/>
    </source>
</evidence>
<dbReference type="SUPFAM" id="SSF53850">
    <property type="entry name" value="Periplasmic binding protein-like II"/>
    <property type="match status" value="1"/>
</dbReference>
<accession>A0A2T0B3A5</accession>
<dbReference type="EMBL" id="PVXO01000047">
    <property type="protein sequence ID" value="PRR78369.1"/>
    <property type="molecule type" value="Genomic_DNA"/>
</dbReference>
<dbReference type="OrthoDB" id="9775197at2"/>
<proteinExistence type="inferred from homology"/>
<dbReference type="AlphaFoldDB" id="A0A2T0B3A5"/>
<keyword evidence="8" id="KW-1185">Reference proteome</keyword>
<evidence type="ECO:0000256" key="2">
    <source>
        <dbReference type="ARBA" id="ARBA00010333"/>
    </source>
</evidence>
<name>A0A2T0B3A5_9CLOT</name>
<dbReference type="PANTHER" id="PTHR35936">
    <property type="entry name" value="MEMBRANE-BOUND LYTIC MUREIN TRANSGLYCOSYLASE F"/>
    <property type="match status" value="1"/>
</dbReference>
<dbReference type="Pfam" id="PF00497">
    <property type="entry name" value="SBP_bac_3"/>
    <property type="match status" value="1"/>
</dbReference>
<dbReference type="GO" id="GO:0016020">
    <property type="term" value="C:membrane"/>
    <property type="evidence" value="ECO:0007669"/>
    <property type="project" value="InterPro"/>
</dbReference>
<comment type="similarity">
    <text evidence="2 4">Belongs to the bacterial solute-binding protein 3 family.</text>
</comment>
<dbReference type="Proteomes" id="UP000239706">
    <property type="component" value="Unassembled WGS sequence"/>
</dbReference>
<dbReference type="InterPro" id="IPR001638">
    <property type="entry name" value="Solute-binding_3/MltF_N"/>
</dbReference>
<evidence type="ECO:0000259" key="5">
    <source>
        <dbReference type="SMART" id="SM00062"/>
    </source>
</evidence>
<protein>
    <submittedName>
        <fullName evidence="7">Cystine-binding periplasmic protein</fullName>
    </submittedName>
</protein>
<dbReference type="GO" id="GO:0015276">
    <property type="term" value="F:ligand-gated monoatomic ion channel activity"/>
    <property type="evidence" value="ECO:0007669"/>
    <property type="project" value="InterPro"/>
</dbReference>
<dbReference type="RefSeq" id="WP_106063880.1">
    <property type="nucleotide sequence ID" value="NZ_PVXO01000047.1"/>
</dbReference>
<comment type="caution">
    <text evidence="7">The sequence shown here is derived from an EMBL/GenBank/DDBJ whole genome shotgun (WGS) entry which is preliminary data.</text>
</comment>
<evidence type="ECO:0000256" key="1">
    <source>
        <dbReference type="ARBA" id="ARBA00004196"/>
    </source>
</evidence>
<feature type="domain" description="Solute-binding protein family 3/N-terminal" evidence="5">
    <location>
        <begin position="45"/>
        <end position="265"/>
    </location>
</feature>
<comment type="subcellular location">
    <subcellularLocation>
        <location evidence="1">Cell envelope</location>
    </subcellularLocation>
</comment>
<evidence type="ECO:0000313" key="7">
    <source>
        <dbReference type="EMBL" id="PRR78369.1"/>
    </source>
</evidence>
<dbReference type="CDD" id="cd13530">
    <property type="entry name" value="PBP2_peptides_like"/>
    <property type="match status" value="1"/>
</dbReference>
<dbReference type="SMART" id="SM00062">
    <property type="entry name" value="PBPb"/>
    <property type="match status" value="1"/>
</dbReference>
<evidence type="ECO:0000313" key="8">
    <source>
        <dbReference type="Proteomes" id="UP000239706"/>
    </source>
</evidence>
<evidence type="ECO:0000256" key="3">
    <source>
        <dbReference type="ARBA" id="ARBA00022729"/>
    </source>
</evidence>
<organism evidence="7 8">
    <name type="scientific">Clostridium liquoris</name>
    <dbReference type="NCBI Taxonomy" id="1289519"/>
    <lineage>
        <taxon>Bacteria</taxon>
        <taxon>Bacillati</taxon>
        <taxon>Bacillota</taxon>
        <taxon>Clostridia</taxon>
        <taxon>Eubacteriales</taxon>
        <taxon>Clostridiaceae</taxon>
        <taxon>Clostridium</taxon>
    </lineage>
</organism>
<dbReference type="PANTHER" id="PTHR35936:SF34">
    <property type="entry name" value="ABC TRANSPORTER EXTRACELLULAR-BINDING PROTEIN YCKB-RELATED"/>
    <property type="match status" value="1"/>
</dbReference>
<dbReference type="PROSITE" id="PS51257">
    <property type="entry name" value="PROKAR_LIPOPROTEIN"/>
    <property type="match status" value="1"/>
</dbReference>
<dbReference type="InterPro" id="IPR018313">
    <property type="entry name" value="SBP_3_CS"/>
</dbReference>
<sequence>MKKILALITAVVLTIGVFTGCSTGNKKEEANKNLNSLERVKKNGVLIMGLNDTYPPMEFRDESHNLVGFDIDLGQEIGKKLGVKVEVKTNDWKGIILSLKAKKFDMILSTMSITDERKKEIDFSTPYIVGGQRIVVKKGNNAVKDVKDLKGKVIGCQLGSTGEISASKIEGIKELKKYDGVTDAFNDLSVGRIDAVIADGQVGGYYLKKRGGDLVLLDAKLTNEPVGIGFRKEDKELKEAVDKALDELKNDGTLSKLSLKWFGEDIYK</sequence>
<dbReference type="Gene3D" id="3.40.190.10">
    <property type="entry name" value="Periplasmic binding protein-like II"/>
    <property type="match status" value="2"/>
</dbReference>
<reference evidence="7 8" key="1">
    <citation type="submission" date="2018-03" db="EMBL/GenBank/DDBJ databases">
        <title>Genome sequence of Clostridium liquoris DSM 100320.</title>
        <authorList>
            <person name="Poehlein A."/>
            <person name="Daniel R."/>
        </authorList>
    </citation>
    <scope>NUCLEOTIDE SEQUENCE [LARGE SCALE GENOMIC DNA]</scope>
    <source>
        <strain evidence="7 8">DSM 100320</strain>
    </source>
</reference>
<dbReference type="GO" id="GO:0030313">
    <property type="term" value="C:cell envelope"/>
    <property type="evidence" value="ECO:0007669"/>
    <property type="project" value="UniProtKB-SubCell"/>
</dbReference>